<evidence type="ECO:0000313" key="1">
    <source>
        <dbReference type="EMBL" id="CAB4132003.1"/>
    </source>
</evidence>
<protein>
    <submittedName>
        <fullName evidence="1">Uncharacterized protein</fullName>
    </submittedName>
</protein>
<name>A0A6J5LFG4_9CAUD</name>
<gene>
    <name evidence="1" type="ORF">UFOVP138_9</name>
</gene>
<dbReference type="EMBL" id="LR796256">
    <property type="protein sequence ID" value="CAB4132003.1"/>
    <property type="molecule type" value="Genomic_DNA"/>
</dbReference>
<proteinExistence type="predicted"/>
<accession>A0A6J5LFG4</accession>
<reference evidence="1" key="1">
    <citation type="submission" date="2020-04" db="EMBL/GenBank/DDBJ databases">
        <authorList>
            <person name="Chiriac C."/>
            <person name="Salcher M."/>
            <person name="Ghai R."/>
            <person name="Kavagutti S V."/>
        </authorList>
    </citation>
    <scope>NUCLEOTIDE SEQUENCE</scope>
</reference>
<sequence length="54" mass="6268">MANMSYVRFENTLSDLLDAYENLDDTELSESEKSARTRLIKLCAKIMEEYGDED</sequence>
<organism evidence="1">
    <name type="scientific">uncultured Caudovirales phage</name>
    <dbReference type="NCBI Taxonomy" id="2100421"/>
    <lineage>
        <taxon>Viruses</taxon>
        <taxon>Duplodnaviria</taxon>
        <taxon>Heunggongvirae</taxon>
        <taxon>Uroviricota</taxon>
        <taxon>Caudoviricetes</taxon>
        <taxon>Peduoviridae</taxon>
        <taxon>Maltschvirus</taxon>
        <taxon>Maltschvirus maltsch</taxon>
    </lineage>
</organism>